<dbReference type="EMBL" id="JBHSZH010000005">
    <property type="protein sequence ID" value="MFC7080732.1"/>
    <property type="molecule type" value="Genomic_DNA"/>
</dbReference>
<accession>A0ABD5WNJ6</accession>
<dbReference type="AlphaFoldDB" id="A0ABD5WNJ6"/>
<evidence type="ECO:0000313" key="2">
    <source>
        <dbReference type="EMBL" id="MFC7080732.1"/>
    </source>
</evidence>
<keyword evidence="1" id="KW-0812">Transmembrane</keyword>
<keyword evidence="1" id="KW-0472">Membrane</keyword>
<evidence type="ECO:0000313" key="3">
    <source>
        <dbReference type="Proteomes" id="UP001596407"/>
    </source>
</evidence>
<keyword evidence="3" id="KW-1185">Reference proteome</keyword>
<dbReference type="InterPro" id="IPR055968">
    <property type="entry name" value="DUF7546"/>
</dbReference>
<protein>
    <submittedName>
        <fullName evidence="2">Uncharacterized protein</fullName>
    </submittedName>
</protein>
<dbReference type="Pfam" id="PF24412">
    <property type="entry name" value="DUF7546"/>
    <property type="match status" value="1"/>
</dbReference>
<reference evidence="2 3" key="1">
    <citation type="journal article" date="2019" name="Int. J. Syst. Evol. Microbiol.">
        <title>The Global Catalogue of Microorganisms (GCM) 10K type strain sequencing project: providing services to taxonomists for standard genome sequencing and annotation.</title>
        <authorList>
            <consortium name="The Broad Institute Genomics Platform"/>
            <consortium name="The Broad Institute Genome Sequencing Center for Infectious Disease"/>
            <person name="Wu L."/>
            <person name="Ma J."/>
        </authorList>
    </citation>
    <scope>NUCLEOTIDE SEQUENCE [LARGE SCALE GENOMIC DNA]</scope>
    <source>
        <strain evidence="2 3">DT72</strain>
    </source>
</reference>
<keyword evidence="1" id="KW-1133">Transmembrane helix</keyword>
<feature type="transmembrane region" description="Helical" evidence="1">
    <location>
        <begin position="30"/>
        <end position="53"/>
    </location>
</feature>
<name>A0ABD5WNJ6_9EURY</name>
<dbReference type="RefSeq" id="WP_382209837.1">
    <property type="nucleotide sequence ID" value="NZ_JBHSZH010000005.1"/>
</dbReference>
<sequence length="91" mass="9303">MPYKLVGYVALAYLVYDTVLDTAGSAVSGVLGLVSCVSCTWPVIATLAAGVTGSGTAVAAAASEWSYTLGTVAFLLTVGLLRWRPSFGGRL</sequence>
<dbReference type="Proteomes" id="UP001596407">
    <property type="component" value="Unassembled WGS sequence"/>
</dbReference>
<feature type="transmembrane region" description="Helical" evidence="1">
    <location>
        <begin position="6"/>
        <end position="23"/>
    </location>
</feature>
<comment type="caution">
    <text evidence="2">The sequence shown here is derived from an EMBL/GenBank/DDBJ whole genome shotgun (WGS) entry which is preliminary data.</text>
</comment>
<feature type="transmembrane region" description="Helical" evidence="1">
    <location>
        <begin position="65"/>
        <end position="83"/>
    </location>
</feature>
<evidence type="ECO:0000256" key="1">
    <source>
        <dbReference type="SAM" id="Phobius"/>
    </source>
</evidence>
<organism evidence="2 3">
    <name type="scientific">Halorussus caseinilyticus</name>
    <dbReference type="NCBI Taxonomy" id="3034025"/>
    <lineage>
        <taxon>Archaea</taxon>
        <taxon>Methanobacteriati</taxon>
        <taxon>Methanobacteriota</taxon>
        <taxon>Stenosarchaea group</taxon>
        <taxon>Halobacteria</taxon>
        <taxon>Halobacteriales</taxon>
        <taxon>Haladaptataceae</taxon>
        <taxon>Halorussus</taxon>
    </lineage>
</organism>
<gene>
    <name evidence="2" type="ORF">ACFQJ6_12065</name>
</gene>
<proteinExistence type="predicted"/>